<protein>
    <submittedName>
        <fullName evidence="1">Uncharacterized protein</fullName>
    </submittedName>
</protein>
<evidence type="ECO:0000313" key="2">
    <source>
        <dbReference type="Proteomes" id="UP000252586"/>
    </source>
</evidence>
<dbReference type="AlphaFoldDB" id="A0A366DSY8"/>
<proteinExistence type="predicted"/>
<dbReference type="Proteomes" id="UP000252586">
    <property type="component" value="Unassembled WGS sequence"/>
</dbReference>
<name>A0A366DSY8_9NOCA</name>
<keyword evidence="2" id="KW-1185">Reference proteome</keyword>
<dbReference type="EMBL" id="QNRE01000003">
    <property type="protein sequence ID" value="RBO92374.1"/>
    <property type="molecule type" value="Genomic_DNA"/>
</dbReference>
<evidence type="ECO:0000313" key="1">
    <source>
        <dbReference type="EMBL" id="RBO92374.1"/>
    </source>
</evidence>
<reference evidence="1 2" key="1">
    <citation type="submission" date="2018-06" db="EMBL/GenBank/DDBJ databases">
        <title>Genomic Encyclopedia of Type Strains, Phase IV (KMG-IV): sequencing the most valuable type-strain genomes for metagenomic binning, comparative biology and taxonomic classification.</title>
        <authorList>
            <person name="Goeker M."/>
        </authorList>
    </citation>
    <scope>NUCLEOTIDE SEQUENCE [LARGE SCALE GENOMIC DNA]</scope>
    <source>
        <strain evidence="1 2">DSM 44599</strain>
    </source>
</reference>
<dbReference type="STRING" id="1210090.GCA_001613185_03504"/>
<comment type="caution">
    <text evidence="1">The sequence shown here is derived from an EMBL/GenBank/DDBJ whole genome shotgun (WGS) entry which is preliminary data.</text>
</comment>
<sequence length="53" mass="5764">MLALRRQLHERAHAAGSLMLPAFGYDYVTGFSLRLLPDCRAVRGSGRSTSAVS</sequence>
<gene>
    <name evidence="1" type="ORF">DFR74_10316</name>
</gene>
<accession>A0A366DSY8</accession>
<organism evidence="1 2">
    <name type="scientific">Nocardia puris</name>
    <dbReference type="NCBI Taxonomy" id="208602"/>
    <lineage>
        <taxon>Bacteria</taxon>
        <taxon>Bacillati</taxon>
        <taxon>Actinomycetota</taxon>
        <taxon>Actinomycetes</taxon>
        <taxon>Mycobacteriales</taxon>
        <taxon>Nocardiaceae</taxon>
        <taxon>Nocardia</taxon>
    </lineage>
</organism>